<protein>
    <submittedName>
        <fullName evidence="8">U3 small nucleolar ribonucleo MPP10 isoform X1</fullName>
    </submittedName>
</protein>
<keyword evidence="5" id="KW-0687">Ribonucleoprotein</keyword>
<dbReference type="PANTHER" id="PTHR17039:SF0">
    <property type="entry name" value="U3 SMALL NUCLEOLAR RIBONUCLEOPROTEIN PROTEIN MPP10"/>
    <property type="match status" value="1"/>
</dbReference>
<dbReference type="OrthoDB" id="445326at2759"/>
<evidence type="ECO:0000256" key="1">
    <source>
        <dbReference type="ARBA" id="ARBA00004604"/>
    </source>
</evidence>
<dbReference type="GO" id="GO:0034457">
    <property type="term" value="C:Mpp10 complex"/>
    <property type="evidence" value="ECO:0007669"/>
    <property type="project" value="InterPro"/>
</dbReference>
<evidence type="ECO:0000313" key="9">
    <source>
        <dbReference type="Proteomes" id="UP000594638"/>
    </source>
</evidence>
<evidence type="ECO:0000256" key="2">
    <source>
        <dbReference type="ARBA" id="ARBA00022517"/>
    </source>
</evidence>
<feature type="region of interest" description="Disordered" evidence="7">
    <location>
        <begin position="509"/>
        <end position="560"/>
    </location>
</feature>
<dbReference type="AlphaFoldDB" id="A0A8S0UTX4"/>
<dbReference type="Pfam" id="PF04006">
    <property type="entry name" value="Mpp10"/>
    <property type="match status" value="2"/>
</dbReference>
<feature type="compositionally biased region" description="Basic and acidic residues" evidence="7">
    <location>
        <begin position="526"/>
        <end position="543"/>
    </location>
</feature>
<dbReference type="EMBL" id="CACTIH010009055">
    <property type="protein sequence ID" value="CAA3021446.1"/>
    <property type="molecule type" value="Genomic_DNA"/>
</dbReference>
<evidence type="ECO:0000313" key="8">
    <source>
        <dbReference type="EMBL" id="CAA3021446.1"/>
    </source>
</evidence>
<gene>
    <name evidence="8" type="ORF">OLEA9_A109816</name>
</gene>
<dbReference type="PANTHER" id="PTHR17039">
    <property type="entry name" value="U3 SMALL NUCLEOLAR RIBONUCLEOPROTEIN PROTEIN MPP10"/>
    <property type="match status" value="1"/>
</dbReference>
<dbReference type="InterPro" id="IPR012173">
    <property type="entry name" value="Mpp10"/>
</dbReference>
<feature type="compositionally biased region" description="Basic residues" evidence="7">
    <location>
        <begin position="513"/>
        <end position="525"/>
    </location>
</feature>
<dbReference type="GO" id="GO:0005732">
    <property type="term" value="C:sno(s)RNA-containing ribonucleoprotein complex"/>
    <property type="evidence" value="ECO:0007669"/>
    <property type="project" value="InterPro"/>
</dbReference>
<comment type="similarity">
    <text evidence="6">Belongs to the MPP10 family.</text>
</comment>
<feature type="compositionally biased region" description="Basic residues" evidence="7">
    <location>
        <begin position="672"/>
        <end position="684"/>
    </location>
</feature>
<feature type="region of interest" description="Disordered" evidence="7">
    <location>
        <begin position="667"/>
        <end position="690"/>
    </location>
</feature>
<keyword evidence="9" id="KW-1185">Reference proteome</keyword>
<feature type="compositionally biased region" description="Acidic residues" evidence="7">
    <location>
        <begin position="120"/>
        <end position="181"/>
    </location>
</feature>
<keyword evidence="2" id="KW-0690">Ribosome biogenesis</keyword>
<feature type="compositionally biased region" description="Acidic residues" evidence="7">
    <location>
        <begin position="246"/>
        <end position="256"/>
    </location>
</feature>
<keyword evidence="3" id="KW-0698">rRNA processing</keyword>
<evidence type="ECO:0000256" key="4">
    <source>
        <dbReference type="ARBA" id="ARBA00023242"/>
    </source>
</evidence>
<evidence type="ECO:0000256" key="7">
    <source>
        <dbReference type="SAM" id="MobiDB-lite"/>
    </source>
</evidence>
<dbReference type="Gramene" id="OE9A109816T2">
    <property type="protein sequence ID" value="OE9A109816C2"/>
    <property type="gene ID" value="OE9A109816"/>
</dbReference>
<dbReference type="GO" id="GO:0032040">
    <property type="term" value="C:small-subunit processome"/>
    <property type="evidence" value="ECO:0007669"/>
    <property type="project" value="TreeGrafter"/>
</dbReference>
<keyword evidence="4" id="KW-0539">Nucleus</keyword>
<dbReference type="Proteomes" id="UP000594638">
    <property type="component" value="Unassembled WGS sequence"/>
</dbReference>
<sequence length="690" mass="77876">MASTADSGAKLAGLDSLHRLKSTEPPFFLSPSPDLSQAARIASRYLYSSLKPFAPKSPFSHLLTEGFDAEQIWQQIDLQSQPLLLSLRRHVKHFEKNPEEIEKQFDLGRESFRENRKEETEDGNGDGDGDGDGDEDDKLVSGEGEEIDDLESENEGFDEDEEEEDGGDDDNDVEMEDEDMGNENGVEDKFLKIKELEEYLVDDEEKEYGLKKEKRKRRKIREITNEDEDDEEDDEDEYNELGLIGLDDEDEDEEEDGNKMESARYEDFFGGKRTGQGKKPKVLSGSDDDGDNNQKKNNLSTHEKELEKLRSEIDAMEKANLEQKTWMMQGEVTATKRPKNSALEVDLEFEHNVRPAPVITEEVTASLEELIKKRILEGCFDDVQKPPSLPSKSPREKVELDENKSGKGLAALYEDEYVQKTGLVSTALSFKDEQKKEASLLFKKLCLKLDALSHFHFTPKPVIEDMSIQSNVPALAMEEIAPLAVSDAAMLAPEEVFAGKGVVKEETELTKADRKRRRSNKKRKFKAEATKRMARKGCFDDVQKPPSLPSKSPREKVELDENKSGKGLAALYEDEYVQKTGLVSTALSFKDEQKKEASLLFKKLCLKLDALSHFHFTPKPVIEDMSIQSNVPALAMEEIAPLAVSDAAMLAPEEVFAGKGVVKEETELTKADRKRRRSNKKRKFKGEILS</sequence>
<organism evidence="8 9">
    <name type="scientific">Olea europaea subsp. europaea</name>
    <dbReference type="NCBI Taxonomy" id="158383"/>
    <lineage>
        <taxon>Eukaryota</taxon>
        <taxon>Viridiplantae</taxon>
        <taxon>Streptophyta</taxon>
        <taxon>Embryophyta</taxon>
        <taxon>Tracheophyta</taxon>
        <taxon>Spermatophyta</taxon>
        <taxon>Magnoliopsida</taxon>
        <taxon>eudicotyledons</taxon>
        <taxon>Gunneridae</taxon>
        <taxon>Pentapetalae</taxon>
        <taxon>asterids</taxon>
        <taxon>lamiids</taxon>
        <taxon>Lamiales</taxon>
        <taxon>Oleaceae</taxon>
        <taxon>Oleeae</taxon>
        <taxon>Olea</taxon>
    </lineage>
</organism>
<evidence type="ECO:0000256" key="3">
    <source>
        <dbReference type="ARBA" id="ARBA00022552"/>
    </source>
</evidence>
<dbReference type="GO" id="GO:0006364">
    <property type="term" value="P:rRNA processing"/>
    <property type="evidence" value="ECO:0007669"/>
    <property type="project" value="UniProtKB-KW"/>
</dbReference>
<comment type="subcellular location">
    <subcellularLocation>
        <location evidence="1">Nucleus</location>
        <location evidence="1">Nucleolus</location>
    </subcellularLocation>
</comment>
<name>A0A8S0UTX4_OLEEU</name>
<comment type="caution">
    <text evidence="8">The sequence shown here is derived from an EMBL/GenBank/DDBJ whole genome shotgun (WGS) entry which is preliminary data.</text>
</comment>
<evidence type="ECO:0000256" key="5">
    <source>
        <dbReference type="ARBA" id="ARBA00023274"/>
    </source>
</evidence>
<feature type="compositionally biased region" description="Acidic residues" evidence="7">
    <location>
        <begin position="225"/>
        <end position="239"/>
    </location>
</feature>
<evidence type="ECO:0000256" key="6">
    <source>
        <dbReference type="ARBA" id="ARBA00029455"/>
    </source>
</evidence>
<proteinExistence type="inferred from homology"/>
<reference evidence="8 9" key="1">
    <citation type="submission" date="2019-12" db="EMBL/GenBank/DDBJ databases">
        <authorList>
            <person name="Alioto T."/>
            <person name="Alioto T."/>
            <person name="Gomez Garrido J."/>
        </authorList>
    </citation>
    <scope>NUCLEOTIDE SEQUENCE [LARGE SCALE GENOMIC DNA]</scope>
</reference>
<feature type="compositionally biased region" description="Basic and acidic residues" evidence="7">
    <location>
        <begin position="257"/>
        <end position="270"/>
    </location>
</feature>
<feature type="region of interest" description="Disordered" evidence="7">
    <location>
        <begin position="114"/>
        <end position="308"/>
    </location>
</feature>
<feature type="compositionally biased region" description="Basic and acidic residues" evidence="7">
    <location>
        <begin position="186"/>
        <end position="197"/>
    </location>
</feature>
<accession>A0A8S0UTX4</accession>